<feature type="compositionally biased region" description="Basic and acidic residues" evidence="1">
    <location>
        <begin position="397"/>
        <end position="429"/>
    </location>
</feature>
<proteinExistence type="predicted"/>
<sequence>MADRQGQGGGDLNIDPDTISSLHVKSIKDAAHLADALPIQWDALPKIPFYGRFFGYNDQWYRASVAVSVLGVRSRAQRVLTLDEMQALAGLSANMVRRMSYEFPVLIGTVFFLERRTRASFGFPFYKPNASFSPNVFPNAARPILKDAQARLAWHGLRFSLYTGTSHFALKLLFISWAASVNTLDFESNPKLADLRERLKSMRGQYEELEKRARKEIRDQELSGRSAPGQTAGQVNSFTEGLRREAGQYGRLAQEEQPQEQQWSQPPPSQQTQQRWPQPQRQPPPPAPQQSPTYGDFSDDAFADGQDDFDDASPIAPSARRQESTRPTGGPGASWERLRHPGAAGEKPVAISKAPQGQYGWDAVRNGQVPPQQAKQASSSPDSSRQTTGDYTISSADEEKAYAHNQAQKDFDAMLEKERKGESEPSRRW</sequence>
<feature type="compositionally biased region" description="Pro residues" evidence="1">
    <location>
        <begin position="280"/>
        <end position="289"/>
    </location>
</feature>
<feature type="compositionally biased region" description="Polar residues" evidence="1">
    <location>
        <begin position="369"/>
        <end position="395"/>
    </location>
</feature>
<evidence type="ECO:0008006" key="4">
    <source>
        <dbReference type="Google" id="ProtNLM"/>
    </source>
</evidence>
<keyword evidence="3" id="KW-1185">Reference proteome</keyword>
<dbReference type="EMBL" id="CAWUHB010000040">
    <property type="protein sequence ID" value="CAK7227669.1"/>
    <property type="molecule type" value="Genomic_DNA"/>
</dbReference>
<accession>A0ABP0C8S4</accession>
<evidence type="ECO:0000313" key="3">
    <source>
        <dbReference type="Proteomes" id="UP001642405"/>
    </source>
</evidence>
<evidence type="ECO:0000256" key="1">
    <source>
        <dbReference type="SAM" id="MobiDB-lite"/>
    </source>
</evidence>
<evidence type="ECO:0000313" key="2">
    <source>
        <dbReference type="EMBL" id="CAK7227669.1"/>
    </source>
</evidence>
<gene>
    <name evidence="2" type="ORF">SCUCBS95973_006622</name>
</gene>
<reference evidence="2 3" key="1">
    <citation type="submission" date="2024-01" db="EMBL/GenBank/DDBJ databases">
        <authorList>
            <person name="Allen C."/>
            <person name="Tagirdzhanova G."/>
        </authorList>
    </citation>
    <scope>NUCLEOTIDE SEQUENCE [LARGE SCALE GENOMIC DNA]</scope>
</reference>
<dbReference type="Proteomes" id="UP001642405">
    <property type="component" value="Unassembled WGS sequence"/>
</dbReference>
<comment type="caution">
    <text evidence="2">The sequence shown here is derived from an EMBL/GenBank/DDBJ whole genome shotgun (WGS) entry which is preliminary data.</text>
</comment>
<name>A0ABP0C8S4_9PEZI</name>
<feature type="compositionally biased region" description="Low complexity" evidence="1">
    <location>
        <begin position="255"/>
        <end position="279"/>
    </location>
</feature>
<protein>
    <recommendedName>
        <fullName evidence="4">Endo-1,3(4)-beta-glucanase</fullName>
    </recommendedName>
</protein>
<organism evidence="2 3">
    <name type="scientific">Sporothrix curviconia</name>
    <dbReference type="NCBI Taxonomy" id="1260050"/>
    <lineage>
        <taxon>Eukaryota</taxon>
        <taxon>Fungi</taxon>
        <taxon>Dikarya</taxon>
        <taxon>Ascomycota</taxon>
        <taxon>Pezizomycotina</taxon>
        <taxon>Sordariomycetes</taxon>
        <taxon>Sordariomycetidae</taxon>
        <taxon>Ophiostomatales</taxon>
        <taxon>Ophiostomataceae</taxon>
        <taxon>Sporothrix</taxon>
    </lineage>
</organism>
<feature type="compositionally biased region" description="Acidic residues" evidence="1">
    <location>
        <begin position="297"/>
        <end position="311"/>
    </location>
</feature>
<feature type="region of interest" description="Disordered" evidence="1">
    <location>
        <begin position="210"/>
        <end position="236"/>
    </location>
</feature>
<feature type="region of interest" description="Disordered" evidence="1">
    <location>
        <begin position="251"/>
        <end position="429"/>
    </location>
</feature>
<feature type="compositionally biased region" description="Basic and acidic residues" evidence="1">
    <location>
        <begin position="210"/>
        <end position="222"/>
    </location>
</feature>